<protein>
    <recommendedName>
        <fullName evidence="2">UPF0178 protein ACFQRG_10100</fullName>
    </recommendedName>
</protein>
<dbReference type="InterPro" id="IPR003791">
    <property type="entry name" value="UPF0178"/>
</dbReference>
<evidence type="ECO:0000313" key="3">
    <source>
        <dbReference type="EMBL" id="MFC7393317.1"/>
    </source>
</evidence>
<dbReference type="Proteomes" id="UP001596505">
    <property type="component" value="Unassembled WGS sequence"/>
</dbReference>
<dbReference type="RefSeq" id="WP_380965777.1">
    <property type="nucleotide sequence ID" value="NZ_JBHTCO010000011.1"/>
</dbReference>
<dbReference type="PANTHER" id="PTHR35146">
    <property type="entry name" value="UPF0178 PROTEIN YAII"/>
    <property type="match status" value="1"/>
</dbReference>
<dbReference type="EMBL" id="JBHTCO010000011">
    <property type="protein sequence ID" value="MFC7393317.1"/>
    <property type="molecule type" value="Genomic_DNA"/>
</dbReference>
<dbReference type="HAMAP" id="MF_00489">
    <property type="entry name" value="UPF0178"/>
    <property type="match status" value="1"/>
</dbReference>
<dbReference type="PANTHER" id="PTHR35146:SF1">
    <property type="entry name" value="UPF0178 PROTEIN YAII"/>
    <property type="match status" value="1"/>
</dbReference>
<reference evidence="4" key="1">
    <citation type="journal article" date="2019" name="Int. J. Syst. Evol. Microbiol.">
        <title>The Global Catalogue of Microorganisms (GCM) 10K type strain sequencing project: providing services to taxonomists for standard genome sequencing and annotation.</title>
        <authorList>
            <consortium name="The Broad Institute Genomics Platform"/>
            <consortium name="The Broad Institute Genome Sequencing Center for Infectious Disease"/>
            <person name="Wu L."/>
            <person name="Ma J."/>
        </authorList>
    </citation>
    <scope>NUCLEOTIDE SEQUENCE [LARGE SCALE GENOMIC DNA]</scope>
    <source>
        <strain evidence="4">CGMCC 1.16305</strain>
    </source>
</reference>
<dbReference type="Pfam" id="PF02639">
    <property type="entry name" value="DUF188"/>
    <property type="match status" value="1"/>
</dbReference>
<evidence type="ECO:0000256" key="1">
    <source>
        <dbReference type="ARBA" id="ARBA00008522"/>
    </source>
</evidence>
<gene>
    <name evidence="3" type="ORF">ACFQRG_10100</name>
</gene>
<proteinExistence type="inferred from homology"/>
<comment type="caution">
    <text evidence="3">The sequence shown here is derived from an EMBL/GenBank/DDBJ whole genome shotgun (WGS) entry which is preliminary data.</text>
</comment>
<evidence type="ECO:0000256" key="2">
    <source>
        <dbReference type="HAMAP-Rule" id="MF_00489"/>
    </source>
</evidence>
<sequence length="149" mass="17293">MHKERRLFVDADACPVKKEISQLSTHFPISLVFVASYSHFSIERTQEWVFVDPDKEAADLYIVNNVKEGDIVVTQDMGLAGLLTHKQVYVLTPHGNTIREKDMPNILNKRYLSYKQLAQGNRIKGPKPFTRQDRDNFYNALEELLNHLY</sequence>
<keyword evidence="4" id="KW-1185">Reference proteome</keyword>
<organism evidence="3 4">
    <name type="scientific">Scopulibacillus cellulosilyticus</name>
    <dbReference type="NCBI Taxonomy" id="2665665"/>
    <lineage>
        <taxon>Bacteria</taxon>
        <taxon>Bacillati</taxon>
        <taxon>Bacillota</taxon>
        <taxon>Bacilli</taxon>
        <taxon>Bacillales</taxon>
        <taxon>Sporolactobacillaceae</taxon>
        <taxon>Scopulibacillus</taxon>
    </lineage>
</organism>
<evidence type="ECO:0000313" key="4">
    <source>
        <dbReference type="Proteomes" id="UP001596505"/>
    </source>
</evidence>
<accession>A0ABW2PV91</accession>
<comment type="similarity">
    <text evidence="1 2">Belongs to the UPF0178 family.</text>
</comment>
<name>A0ABW2PV91_9BACL</name>